<organism evidence="4 5">
    <name type="scientific">Moniliophthora roreri</name>
    <name type="common">Frosty pod rot fungus</name>
    <name type="synonym">Monilia roreri</name>
    <dbReference type="NCBI Taxonomy" id="221103"/>
    <lineage>
        <taxon>Eukaryota</taxon>
        <taxon>Fungi</taxon>
        <taxon>Dikarya</taxon>
        <taxon>Basidiomycota</taxon>
        <taxon>Agaricomycotina</taxon>
        <taxon>Agaricomycetes</taxon>
        <taxon>Agaricomycetidae</taxon>
        <taxon>Agaricales</taxon>
        <taxon>Marasmiineae</taxon>
        <taxon>Marasmiaceae</taxon>
        <taxon>Moniliophthora</taxon>
    </lineage>
</organism>
<dbReference type="Proteomes" id="UP000054988">
    <property type="component" value="Unassembled WGS sequence"/>
</dbReference>
<keyword evidence="2" id="KW-0812">Transmembrane</keyword>
<evidence type="ECO:0000313" key="5">
    <source>
        <dbReference type="Proteomes" id="UP000054988"/>
    </source>
</evidence>
<evidence type="ECO:0000256" key="2">
    <source>
        <dbReference type="SAM" id="Phobius"/>
    </source>
</evidence>
<dbReference type="AlphaFoldDB" id="A0A0W0G6N7"/>
<feature type="compositionally biased region" description="Low complexity" evidence="1">
    <location>
        <begin position="142"/>
        <end position="172"/>
    </location>
</feature>
<protein>
    <submittedName>
        <fullName evidence="4">Uncharacterized protein</fullName>
    </submittedName>
</protein>
<keyword evidence="2" id="KW-1133">Transmembrane helix</keyword>
<accession>A0A0W0G6N7</accession>
<feature type="region of interest" description="Disordered" evidence="1">
    <location>
        <begin position="142"/>
        <end position="174"/>
    </location>
</feature>
<gene>
    <name evidence="4" type="ORF">WG66_3194</name>
</gene>
<evidence type="ECO:0000313" key="4">
    <source>
        <dbReference type="EMBL" id="KTB44230.1"/>
    </source>
</evidence>
<proteinExistence type="predicted"/>
<dbReference type="EMBL" id="LATX01000969">
    <property type="protein sequence ID" value="KTB44230.1"/>
    <property type="molecule type" value="Genomic_DNA"/>
</dbReference>
<evidence type="ECO:0000256" key="3">
    <source>
        <dbReference type="SAM" id="SignalP"/>
    </source>
</evidence>
<reference evidence="4 5" key="1">
    <citation type="submission" date="2015-12" db="EMBL/GenBank/DDBJ databases">
        <title>Draft genome sequence of Moniliophthora roreri, the causal agent of frosty pod rot of cacao.</title>
        <authorList>
            <person name="Aime M.C."/>
            <person name="Diaz-Valderrama J.R."/>
            <person name="Kijpornyongpan T."/>
            <person name="Phillips-Mora W."/>
        </authorList>
    </citation>
    <scope>NUCLEOTIDE SEQUENCE [LARGE SCALE GENOMIC DNA]</scope>
    <source>
        <strain evidence="4 5">MCA 2952</strain>
    </source>
</reference>
<feature type="chain" id="PRO_5006902383" evidence="3">
    <location>
        <begin position="22"/>
        <end position="269"/>
    </location>
</feature>
<feature type="signal peptide" evidence="3">
    <location>
        <begin position="1"/>
        <end position="21"/>
    </location>
</feature>
<name>A0A0W0G6N7_MONRR</name>
<feature type="transmembrane region" description="Helical" evidence="2">
    <location>
        <begin position="178"/>
        <end position="200"/>
    </location>
</feature>
<sequence>MVHSFFGFFVVIFFFALYSSAFNVTAPVVADVDAVDNIRANWTWFRGEPTKITMHLFVYKEDVCAFGRANPVQSKNIQGDIEKAQDVGGKRFGTVTYEADKIGQYILCAYEDITPPGGNLSLSSIANSSVFEVKRPALTQPTVSTLTTTPVPTSTNLLPSNPASESPQQKGSGPSGGIIAGAVIGGVLFAGLLVAAFVIFRRIRFRRRLIAFHKERMAIAPPISTFTSGDMNEKGFAAGSIGSFSDMFPRSPQSFSTQNTLQPLRRPPV</sequence>
<dbReference type="eggNOG" id="ENOG502R2H2">
    <property type="taxonomic scope" value="Eukaryota"/>
</dbReference>
<comment type="caution">
    <text evidence="4">The sequence shown here is derived from an EMBL/GenBank/DDBJ whole genome shotgun (WGS) entry which is preliminary data.</text>
</comment>
<evidence type="ECO:0000256" key="1">
    <source>
        <dbReference type="SAM" id="MobiDB-lite"/>
    </source>
</evidence>
<keyword evidence="2" id="KW-0472">Membrane</keyword>
<keyword evidence="3" id="KW-0732">Signal</keyword>